<dbReference type="RefSeq" id="WP_191206693.1">
    <property type="nucleotide sequence ID" value="NZ_JACXZA010000009.1"/>
</dbReference>
<dbReference type="InterPro" id="IPR010067">
    <property type="entry name" value="ABC_SsuA_sub-bd"/>
</dbReference>
<comment type="subcellular location">
    <subcellularLocation>
        <location evidence="1">Periplasm</location>
    </subcellularLocation>
</comment>
<dbReference type="NCBIfam" id="TIGR01728">
    <property type="entry name" value="SsuA_fam"/>
    <property type="match status" value="1"/>
</dbReference>
<dbReference type="PANTHER" id="PTHR30024">
    <property type="entry name" value="ALIPHATIC SULFONATES-BINDING PROTEIN-RELATED"/>
    <property type="match status" value="1"/>
</dbReference>
<name>A0ABR8N563_9BACL</name>
<keyword evidence="9" id="KW-1185">Reference proteome</keyword>
<feature type="chain" id="PRO_5047327536" evidence="6">
    <location>
        <begin position="23"/>
        <end position="352"/>
    </location>
</feature>
<dbReference type="Pfam" id="PF09084">
    <property type="entry name" value="NMT1"/>
    <property type="match status" value="1"/>
</dbReference>
<sequence length="352" mass="37819">MVKWTRAGLVMALAVILTFVVAACGDKKDNAKDHSAQGSSSQTTEGAAASDETSKPSGDKVKVNIAINGGLSPLIIAKEKGFYEEAFSKLNAEVVWSKFPSGPPLLESLVAGRVDLSFLGDGATIAGISNKLPFEIIGLNSEGKSGARLLVPPNSPIQKLEDVKGKTIGLPKGTVANVYLIKVLDAVGLSISDVNIINLQMDDAQAAFESGKLDGWVAWDPYITQNVNAGKARIVESDTEVLSPTSLIAHTKFAKEHPELVVEFLKVYKQTVDYELAHEDESAQIFSDQTKMSIDTVKQVLENSTPILSAYTQAALDAQQASSDILYENKFIKKQISFKDAVNDTFVTEALK</sequence>
<protein>
    <submittedName>
        <fullName evidence="8">Aliphatic sulfonate ABC transporter substrate-binding protein</fullName>
    </submittedName>
</protein>
<dbReference type="InterPro" id="IPR015168">
    <property type="entry name" value="SsuA/THI5"/>
</dbReference>
<keyword evidence="4 6" id="KW-0732">Signal</keyword>
<accession>A0ABR8N563</accession>
<keyword evidence="3" id="KW-0813">Transport</keyword>
<evidence type="ECO:0000256" key="3">
    <source>
        <dbReference type="ARBA" id="ARBA00022448"/>
    </source>
</evidence>
<comment type="caution">
    <text evidence="8">The sequence shown here is derived from an EMBL/GenBank/DDBJ whole genome shotgun (WGS) entry which is preliminary data.</text>
</comment>
<reference evidence="8 9" key="1">
    <citation type="submission" date="2020-09" db="EMBL/GenBank/DDBJ databases">
        <title>Paenibacillus sp. strain PR3 16S rRNA gene Genome sequencing and assembly.</title>
        <authorList>
            <person name="Kim J."/>
        </authorList>
    </citation>
    <scope>NUCLEOTIDE SEQUENCE [LARGE SCALE GENOMIC DNA]</scope>
    <source>
        <strain evidence="8 9">PR3</strain>
    </source>
</reference>
<evidence type="ECO:0000256" key="6">
    <source>
        <dbReference type="SAM" id="SignalP"/>
    </source>
</evidence>
<feature type="compositionally biased region" description="Polar residues" evidence="5">
    <location>
        <begin position="36"/>
        <end position="45"/>
    </location>
</feature>
<evidence type="ECO:0000259" key="7">
    <source>
        <dbReference type="SMART" id="SM00062"/>
    </source>
</evidence>
<feature type="region of interest" description="Disordered" evidence="5">
    <location>
        <begin position="29"/>
        <end position="57"/>
    </location>
</feature>
<dbReference type="PANTHER" id="PTHR30024:SF42">
    <property type="entry name" value="ALIPHATIC SULFONATES-BINDING PROTEIN-RELATED"/>
    <property type="match status" value="1"/>
</dbReference>
<feature type="domain" description="Solute-binding protein family 3/N-terminal" evidence="7">
    <location>
        <begin position="62"/>
        <end position="282"/>
    </location>
</feature>
<evidence type="ECO:0000313" key="8">
    <source>
        <dbReference type="EMBL" id="MBD3922386.1"/>
    </source>
</evidence>
<organism evidence="8 9">
    <name type="scientific">Paenibacillus terricola</name>
    <dbReference type="NCBI Taxonomy" id="2763503"/>
    <lineage>
        <taxon>Bacteria</taxon>
        <taxon>Bacillati</taxon>
        <taxon>Bacillota</taxon>
        <taxon>Bacilli</taxon>
        <taxon>Bacillales</taxon>
        <taxon>Paenibacillaceae</taxon>
        <taxon>Paenibacillus</taxon>
    </lineage>
</organism>
<dbReference type="CDD" id="cd01008">
    <property type="entry name" value="PBP2_NrtA_SsuA_CpmA_like"/>
    <property type="match status" value="1"/>
</dbReference>
<comment type="similarity">
    <text evidence="2">Belongs to the bacterial solute-binding protein SsuA/TauA family.</text>
</comment>
<evidence type="ECO:0000256" key="5">
    <source>
        <dbReference type="SAM" id="MobiDB-lite"/>
    </source>
</evidence>
<dbReference type="InterPro" id="IPR001638">
    <property type="entry name" value="Solute-binding_3/MltF_N"/>
</dbReference>
<dbReference type="Proteomes" id="UP000609346">
    <property type="component" value="Unassembled WGS sequence"/>
</dbReference>
<proteinExistence type="inferred from homology"/>
<evidence type="ECO:0000256" key="1">
    <source>
        <dbReference type="ARBA" id="ARBA00004418"/>
    </source>
</evidence>
<dbReference type="PROSITE" id="PS51257">
    <property type="entry name" value="PROKAR_LIPOPROTEIN"/>
    <property type="match status" value="1"/>
</dbReference>
<evidence type="ECO:0000256" key="2">
    <source>
        <dbReference type="ARBA" id="ARBA00010742"/>
    </source>
</evidence>
<dbReference type="Gene3D" id="3.40.190.10">
    <property type="entry name" value="Periplasmic binding protein-like II"/>
    <property type="match status" value="2"/>
</dbReference>
<evidence type="ECO:0000256" key="4">
    <source>
        <dbReference type="ARBA" id="ARBA00022729"/>
    </source>
</evidence>
<gene>
    <name evidence="8" type="ORF">H8B09_26775</name>
</gene>
<dbReference type="SMART" id="SM00062">
    <property type="entry name" value="PBPb"/>
    <property type="match status" value="1"/>
</dbReference>
<evidence type="ECO:0000313" key="9">
    <source>
        <dbReference type="Proteomes" id="UP000609346"/>
    </source>
</evidence>
<dbReference type="EMBL" id="JACXZA010000009">
    <property type="protein sequence ID" value="MBD3922386.1"/>
    <property type="molecule type" value="Genomic_DNA"/>
</dbReference>
<feature type="signal peptide" evidence="6">
    <location>
        <begin position="1"/>
        <end position="22"/>
    </location>
</feature>
<dbReference type="SUPFAM" id="SSF53850">
    <property type="entry name" value="Periplasmic binding protein-like II"/>
    <property type="match status" value="1"/>
</dbReference>